<dbReference type="InterPro" id="IPR012506">
    <property type="entry name" value="TMEM86B-like"/>
</dbReference>
<evidence type="ECO:0000256" key="6">
    <source>
        <dbReference type="SAM" id="Phobius"/>
    </source>
</evidence>
<feature type="transmembrane region" description="Helical" evidence="6">
    <location>
        <begin position="52"/>
        <end position="70"/>
    </location>
</feature>
<protein>
    <recommendedName>
        <fullName evidence="9">Lysoplasmalogenase</fullName>
    </recommendedName>
</protein>
<keyword evidence="4 6" id="KW-1133">Transmembrane helix</keyword>
<gene>
    <name evidence="7" type="ORF">A8L45_10620</name>
</gene>
<dbReference type="RefSeq" id="WP_068902037.1">
    <property type="nucleotide sequence ID" value="NZ_JBHUIF010000006.1"/>
</dbReference>
<evidence type="ECO:0000256" key="3">
    <source>
        <dbReference type="ARBA" id="ARBA00022692"/>
    </source>
</evidence>
<comment type="caution">
    <text evidence="7">The sequence shown here is derived from an EMBL/GenBank/DDBJ whole genome shotgun (WGS) entry which is preliminary data.</text>
</comment>
<organism evidence="7 8">
    <name type="scientific">Veronia pacifica</name>
    <dbReference type="NCBI Taxonomy" id="1080227"/>
    <lineage>
        <taxon>Bacteria</taxon>
        <taxon>Pseudomonadati</taxon>
        <taxon>Pseudomonadota</taxon>
        <taxon>Gammaproteobacteria</taxon>
        <taxon>Vibrionales</taxon>
        <taxon>Vibrionaceae</taxon>
        <taxon>Veronia</taxon>
    </lineage>
</organism>
<feature type="transmembrane region" description="Helical" evidence="6">
    <location>
        <begin position="27"/>
        <end position="45"/>
    </location>
</feature>
<keyword evidence="3 6" id="KW-0812">Transmembrane</keyword>
<sequence>MLSWLAVCCSGLMHINAAYRGPRWQYYLFKPLTILCLIAIALVAGEPGTYRDFIIVGLVFSLAGDVLLMLPKERFVSGLSSFFLAHLCYSGAFWQANDGNVVLWLPFMLAAFGVILFLLLLPNLGRFVLPVAIYILMISQMTWAAGQVWLAHPGQLSGFAFCGALLFMFSDAVLAVDKFKGPFKSATMLIMGSYFLSQALITASALG</sequence>
<evidence type="ECO:0000256" key="5">
    <source>
        <dbReference type="ARBA" id="ARBA00023136"/>
    </source>
</evidence>
<evidence type="ECO:0000313" key="7">
    <source>
        <dbReference type="EMBL" id="ODA33250.1"/>
    </source>
</evidence>
<evidence type="ECO:0008006" key="9">
    <source>
        <dbReference type="Google" id="ProtNLM"/>
    </source>
</evidence>
<feature type="transmembrane region" description="Helical" evidence="6">
    <location>
        <begin position="188"/>
        <end position="206"/>
    </location>
</feature>
<proteinExistence type="inferred from homology"/>
<evidence type="ECO:0000256" key="1">
    <source>
        <dbReference type="ARBA" id="ARBA00004141"/>
    </source>
</evidence>
<dbReference type="PANTHER" id="PTHR31885">
    <property type="entry name" value="GH04784P"/>
    <property type="match status" value="1"/>
</dbReference>
<evidence type="ECO:0000256" key="2">
    <source>
        <dbReference type="ARBA" id="ARBA00007375"/>
    </source>
</evidence>
<feature type="transmembrane region" description="Helical" evidence="6">
    <location>
        <begin position="127"/>
        <end position="150"/>
    </location>
</feature>
<comment type="subcellular location">
    <subcellularLocation>
        <location evidence="1">Membrane</location>
        <topology evidence="1">Multi-pass membrane protein</topology>
    </subcellularLocation>
</comment>
<keyword evidence="8" id="KW-1185">Reference proteome</keyword>
<dbReference type="Proteomes" id="UP000094936">
    <property type="component" value="Unassembled WGS sequence"/>
</dbReference>
<dbReference type="AlphaFoldDB" id="A0A1C3EJ43"/>
<reference evidence="7 8" key="1">
    <citation type="submission" date="2016-05" db="EMBL/GenBank/DDBJ databases">
        <title>Genomic Taxonomy of the Vibrionaceae.</title>
        <authorList>
            <person name="Gomez-Gil B."/>
            <person name="Enciso-Ibarra J."/>
        </authorList>
    </citation>
    <scope>NUCLEOTIDE SEQUENCE [LARGE SCALE GENOMIC DNA]</scope>
    <source>
        <strain evidence="7 8">CAIM 1920</strain>
    </source>
</reference>
<dbReference type="PANTHER" id="PTHR31885:SF6">
    <property type="entry name" value="GH04784P"/>
    <property type="match status" value="1"/>
</dbReference>
<feature type="transmembrane region" description="Helical" evidence="6">
    <location>
        <begin position="101"/>
        <end position="120"/>
    </location>
</feature>
<dbReference type="GO" id="GO:0016020">
    <property type="term" value="C:membrane"/>
    <property type="evidence" value="ECO:0007669"/>
    <property type="project" value="UniProtKB-SubCell"/>
</dbReference>
<comment type="similarity">
    <text evidence="2">Belongs to the TMEM86 family.</text>
</comment>
<dbReference type="GO" id="GO:0016787">
    <property type="term" value="F:hydrolase activity"/>
    <property type="evidence" value="ECO:0007669"/>
    <property type="project" value="TreeGrafter"/>
</dbReference>
<evidence type="ECO:0000313" key="8">
    <source>
        <dbReference type="Proteomes" id="UP000094936"/>
    </source>
</evidence>
<dbReference type="STRING" id="1080227.A8L45_10620"/>
<dbReference type="OrthoDB" id="5592477at2"/>
<dbReference type="Pfam" id="PF07947">
    <property type="entry name" value="YhhN"/>
    <property type="match status" value="1"/>
</dbReference>
<keyword evidence="5 6" id="KW-0472">Membrane</keyword>
<feature type="transmembrane region" description="Helical" evidence="6">
    <location>
        <begin position="156"/>
        <end position="176"/>
    </location>
</feature>
<dbReference type="EMBL" id="LYBM01000017">
    <property type="protein sequence ID" value="ODA33250.1"/>
    <property type="molecule type" value="Genomic_DNA"/>
</dbReference>
<evidence type="ECO:0000256" key="4">
    <source>
        <dbReference type="ARBA" id="ARBA00022989"/>
    </source>
</evidence>
<name>A0A1C3EJ43_9GAMM</name>
<accession>A0A1C3EJ43</accession>